<feature type="transmembrane region" description="Helical" evidence="1">
    <location>
        <begin position="335"/>
        <end position="355"/>
    </location>
</feature>
<sequence length="526" mass="55846">MRSLGGLSTDRSMVLGALAVFLLIAVGAILLVPPNMDEVLPFHALACRIHPAAVLNTFREPCDGTYVLHGPFGLAIMRSYAYVGGLSAVLYAPFHAVWPGITTQYLVGLGWLVLFAALLAGSARRPLLAFCLALAFFPFVLQLVHDTGPIRVSAVAFAGSAVLVRRFAGRGVSLQIAGGAVAGLLFALALEDKPFLVYLLIPAAFFAVAALADDPAGSESGLRIALGSLALRLRRAGPFAVAAAAVLAVGGALVLFARTADGAFYLDHLARTRVAFTLRDVRDAVLLYLTAWLSFAHRVYDLPSPSIVTAMKFSTVAFYAACVAAAAVHVGRTILTLRLVLLLASIVSMIAVFLLTRNVWAGHHVVFVFIPAIVILSDLIAALPRRAATGLVAGFCLLNAATAVIVFAKTPRVDSAWERDRILAVLNAEAGGTAIVNHSAWGIYYVHALYAPRDALVVYTEPLVATDAAAILELSKRTGRRTLYQTCRGPDCTASALDAVFGGAVRFEEVPLQTRDWRLFRAAVGS</sequence>
<keyword evidence="1" id="KW-0472">Membrane</keyword>
<feature type="transmembrane region" description="Helical" evidence="1">
    <location>
        <begin position="239"/>
        <end position="260"/>
    </location>
</feature>
<protein>
    <recommendedName>
        <fullName evidence="4">Glycosyltransferase RgtA/B/C/D-like domain-containing protein</fullName>
    </recommendedName>
</protein>
<reference evidence="2 3" key="1">
    <citation type="submission" date="2017-07" db="EMBL/GenBank/DDBJ databases">
        <title>Draft Genome Sequences of Select Purple Nonsulfur Bacteria.</title>
        <authorList>
            <person name="Lasarre B."/>
            <person name="Mckinlay J.B."/>
        </authorList>
    </citation>
    <scope>NUCLEOTIDE SEQUENCE [LARGE SCALE GENOMIC DNA]</scope>
    <source>
        <strain evidence="2 3">DSM 5909</strain>
    </source>
</reference>
<proteinExistence type="predicted"/>
<accession>A0A327KPQ3</accession>
<dbReference type="AlphaFoldDB" id="A0A327KPQ3"/>
<gene>
    <name evidence="2" type="ORF">CH341_22955</name>
</gene>
<organism evidence="2 3">
    <name type="scientific">Rhodoplanes roseus</name>
    <dbReference type="NCBI Taxonomy" id="29409"/>
    <lineage>
        <taxon>Bacteria</taxon>
        <taxon>Pseudomonadati</taxon>
        <taxon>Pseudomonadota</taxon>
        <taxon>Alphaproteobacteria</taxon>
        <taxon>Hyphomicrobiales</taxon>
        <taxon>Nitrobacteraceae</taxon>
        <taxon>Rhodoplanes</taxon>
    </lineage>
</organism>
<keyword evidence="3" id="KW-1185">Reference proteome</keyword>
<dbReference type="OrthoDB" id="9990932at2"/>
<feature type="transmembrane region" description="Helical" evidence="1">
    <location>
        <begin position="172"/>
        <end position="190"/>
    </location>
</feature>
<evidence type="ECO:0000256" key="1">
    <source>
        <dbReference type="SAM" id="Phobius"/>
    </source>
</evidence>
<dbReference type="Proteomes" id="UP000249130">
    <property type="component" value="Unassembled WGS sequence"/>
</dbReference>
<keyword evidence="1" id="KW-1133">Transmembrane helix</keyword>
<dbReference type="EMBL" id="NPEX01000215">
    <property type="protein sequence ID" value="RAI40829.1"/>
    <property type="molecule type" value="Genomic_DNA"/>
</dbReference>
<name>A0A327KPQ3_9BRAD</name>
<evidence type="ECO:0000313" key="3">
    <source>
        <dbReference type="Proteomes" id="UP000249130"/>
    </source>
</evidence>
<feature type="transmembrane region" description="Helical" evidence="1">
    <location>
        <begin position="96"/>
        <end position="120"/>
    </location>
</feature>
<feature type="transmembrane region" description="Helical" evidence="1">
    <location>
        <begin position="361"/>
        <end position="381"/>
    </location>
</feature>
<evidence type="ECO:0000313" key="2">
    <source>
        <dbReference type="EMBL" id="RAI40829.1"/>
    </source>
</evidence>
<keyword evidence="1" id="KW-0812">Transmembrane</keyword>
<dbReference type="RefSeq" id="WP_111421342.1">
    <property type="nucleotide sequence ID" value="NZ_NPEX01000215.1"/>
</dbReference>
<feature type="transmembrane region" description="Helical" evidence="1">
    <location>
        <begin position="306"/>
        <end position="328"/>
    </location>
</feature>
<feature type="transmembrane region" description="Helical" evidence="1">
    <location>
        <begin position="195"/>
        <end position="212"/>
    </location>
</feature>
<feature type="transmembrane region" description="Helical" evidence="1">
    <location>
        <begin position="388"/>
        <end position="408"/>
    </location>
</feature>
<evidence type="ECO:0008006" key="4">
    <source>
        <dbReference type="Google" id="ProtNLM"/>
    </source>
</evidence>
<feature type="transmembrane region" description="Helical" evidence="1">
    <location>
        <begin position="12"/>
        <end position="32"/>
    </location>
</feature>
<comment type="caution">
    <text evidence="2">The sequence shown here is derived from an EMBL/GenBank/DDBJ whole genome shotgun (WGS) entry which is preliminary data.</text>
</comment>